<dbReference type="RefSeq" id="WP_149054349.1">
    <property type="nucleotide sequence ID" value="NZ_CP043420.1"/>
</dbReference>
<evidence type="ECO:0000313" key="2">
    <source>
        <dbReference type="EMBL" id="QEL10213.1"/>
    </source>
</evidence>
<dbReference type="Proteomes" id="UP000322553">
    <property type="component" value="Chromosome"/>
</dbReference>
<name>A0A5C0ZXX2_9GAMM</name>
<dbReference type="Pfam" id="PF06904">
    <property type="entry name" value="Extensin-like_C"/>
    <property type="match status" value="1"/>
</dbReference>
<evidence type="ECO:0000259" key="1">
    <source>
        <dbReference type="Pfam" id="PF06904"/>
    </source>
</evidence>
<dbReference type="KEGG" id="kuy:FY550_03060"/>
<accession>A0A5C0ZXX2</accession>
<proteinExistence type="predicted"/>
<reference evidence="2 3" key="1">
    <citation type="submission" date="2019-08" db="EMBL/GenBank/DDBJ databases">
        <title>Complete genome sequence of Kushneria sp. YCWA18, a halophilic phosphate-solubilizing bacterium isolated from Daqiao saltern in China.</title>
        <authorList>
            <person name="Du G.-X."/>
            <person name="Qu L.-Y."/>
        </authorList>
    </citation>
    <scope>NUCLEOTIDE SEQUENCE [LARGE SCALE GENOMIC DNA]</scope>
    <source>
        <strain evidence="2 3">YCWA18</strain>
    </source>
</reference>
<gene>
    <name evidence="2" type="ORF">FY550_03060</name>
</gene>
<dbReference type="InterPro" id="IPR009683">
    <property type="entry name" value="Extensin-like_C"/>
</dbReference>
<dbReference type="AlphaFoldDB" id="A0A5C0ZXX2"/>
<feature type="domain" description="Extensin-like C-terminal" evidence="1">
    <location>
        <begin position="64"/>
        <end position="241"/>
    </location>
</feature>
<organism evidence="2 3">
    <name type="scientific">Kushneria phosphatilytica</name>
    <dbReference type="NCBI Taxonomy" id="657387"/>
    <lineage>
        <taxon>Bacteria</taxon>
        <taxon>Pseudomonadati</taxon>
        <taxon>Pseudomonadota</taxon>
        <taxon>Gammaproteobacteria</taxon>
        <taxon>Oceanospirillales</taxon>
        <taxon>Halomonadaceae</taxon>
        <taxon>Kushneria</taxon>
    </lineage>
</organism>
<evidence type="ECO:0000313" key="3">
    <source>
        <dbReference type="Proteomes" id="UP000322553"/>
    </source>
</evidence>
<dbReference type="EMBL" id="CP043420">
    <property type="protein sequence ID" value="QEL10213.1"/>
    <property type="molecule type" value="Genomic_DNA"/>
</dbReference>
<protein>
    <submittedName>
        <fullName evidence="2">Extensin family protein</fullName>
    </submittedName>
</protein>
<keyword evidence="3" id="KW-1185">Reference proteome</keyword>
<sequence length="241" mass="27366">MRYLLLMIVVAAGVFLAGLWQHWEGWPWRDVPRRYNPFAPLHVDDPPSLLTRIKRERIAHDPKACRATLEQARRAGEVAYRAVGSPSIGQCQLHHAVRIRSTSVDFNHSFLASCPLAVAWLRFERHQLQPAARDLFDAPVRHVIHYGSFACRNIYHRKDARRSAHATAEALDIAAFRLADGTSVSVQKNWAKHSDDDRRSRFLHRIHEGACQEFSTVLGPGYNAAHANHFHLGVDGFSVCR</sequence>